<dbReference type="SUPFAM" id="SSF56112">
    <property type="entry name" value="Protein kinase-like (PK-like)"/>
    <property type="match status" value="1"/>
</dbReference>
<dbReference type="PANTHER" id="PTHR21064">
    <property type="entry name" value="AMINOGLYCOSIDE PHOSPHOTRANSFERASE DOMAIN-CONTAINING PROTEIN-RELATED"/>
    <property type="match status" value="1"/>
</dbReference>
<protein>
    <submittedName>
        <fullName evidence="3">Phosphotransferase</fullName>
    </submittedName>
</protein>
<accession>A0AAW9AAN6</accession>
<evidence type="ECO:0000259" key="2">
    <source>
        <dbReference type="Pfam" id="PF01636"/>
    </source>
</evidence>
<comment type="similarity">
    <text evidence="1">Belongs to the pseudomonas-type ThrB family.</text>
</comment>
<proteinExistence type="inferred from homology"/>
<feature type="domain" description="Aminoglycoside phosphotransferase" evidence="2">
    <location>
        <begin position="24"/>
        <end position="227"/>
    </location>
</feature>
<dbReference type="AlphaFoldDB" id="A0AAW9AAN6"/>
<dbReference type="Pfam" id="PF01636">
    <property type="entry name" value="APH"/>
    <property type="match status" value="1"/>
</dbReference>
<comment type="caution">
    <text evidence="3">The sequence shown here is derived from an EMBL/GenBank/DDBJ whole genome shotgun (WGS) entry which is preliminary data.</text>
</comment>
<evidence type="ECO:0000256" key="1">
    <source>
        <dbReference type="ARBA" id="ARBA00038240"/>
    </source>
</evidence>
<sequence length="326" mass="38438">MMQGEKEVLINKLKDLFDNEEVEIVPASDGYHNYVFIITTNNEKLVARLSLHSCRTKEEIKSELDWIMALSDAGAQVAKPKKIPGYDMIFELATDENAYWVAFFEHTDGSPIDVMNPDEWDQEFFHEWGRQIAYMHNVKISGINRHVYLDSEERKKTTIADAWLKGKLEQLINEMATWSRTPETFGLIHNDLHQGNFHLNKNGFVFYDFDDCTYHFYMQDLAVSIYHALWTGMSFHPESKNFPYEFLSSFLKGYSMKRQLNADMYEQLQVCLQMREVYLYLLFVLKWAPDDMMDWQANKLEELKGNCITGIIPYKEELEKVKYLFN</sequence>
<dbReference type="RefSeq" id="WP_317940871.1">
    <property type="nucleotide sequence ID" value="NZ_JAUBDJ010000007.1"/>
</dbReference>
<evidence type="ECO:0000313" key="3">
    <source>
        <dbReference type="EMBL" id="MDW0117668.1"/>
    </source>
</evidence>
<gene>
    <name evidence="3" type="ORF">QTL97_12030</name>
</gene>
<dbReference type="InterPro" id="IPR050249">
    <property type="entry name" value="Pseudomonas-type_ThrB"/>
</dbReference>
<dbReference type="InterPro" id="IPR002575">
    <property type="entry name" value="Aminoglycoside_PTrfase"/>
</dbReference>
<dbReference type="GO" id="GO:0009088">
    <property type="term" value="P:threonine biosynthetic process"/>
    <property type="evidence" value="ECO:0007669"/>
    <property type="project" value="TreeGrafter"/>
</dbReference>
<name>A0AAW9AAN6_9BACL</name>
<reference evidence="3 4" key="1">
    <citation type="submission" date="2023-06" db="EMBL/GenBank/DDBJ databases">
        <title>Sporosarcina sp. nov., isolated from Korean traditional fermented seafood 'Jeotgal'.</title>
        <authorList>
            <person name="Yang A.I."/>
            <person name="Shin N.-R."/>
        </authorList>
    </citation>
    <scope>NUCLEOTIDE SEQUENCE [LARGE SCALE GENOMIC DNA]</scope>
    <source>
        <strain evidence="3 4">KCTC43456</strain>
    </source>
</reference>
<dbReference type="PANTHER" id="PTHR21064:SF6">
    <property type="entry name" value="AMINOGLYCOSIDE PHOSPHOTRANSFERASE DOMAIN-CONTAINING PROTEIN"/>
    <property type="match status" value="1"/>
</dbReference>
<dbReference type="InterPro" id="IPR011009">
    <property type="entry name" value="Kinase-like_dom_sf"/>
</dbReference>
<organism evidence="3 4">
    <name type="scientific">Sporosarcina thermotolerans</name>
    <dbReference type="NCBI Taxonomy" id="633404"/>
    <lineage>
        <taxon>Bacteria</taxon>
        <taxon>Bacillati</taxon>
        <taxon>Bacillota</taxon>
        <taxon>Bacilli</taxon>
        <taxon>Bacillales</taxon>
        <taxon>Caryophanaceae</taxon>
        <taxon>Sporosarcina</taxon>
    </lineage>
</organism>
<dbReference type="GO" id="GO:0004413">
    <property type="term" value="F:homoserine kinase activity"/>
    <property type="evidence" value="ECO:0007669"/>
    <property type="project" value="TreeGrafter"/>
</dbReference>
<keyword evidence="4" id="KW-1185">Reference proteome</keyword>
<evidence type="ECO:0000313" key="4">
    <source>
        <dbReference type="Proteomes" id="UP001271648"/>
    </source>
</evidence>
<dbReference type="EMBL" id="JAUBDJ010000007">
    <property type="protein sequence ID" value="MDW0117668.1"/>
    <property type="molecule type" value="Genomic_DNA"/>
</dbReference>
<dbReference type="Gene3D" id="3.90.1200.10">
    <property type="match status" value="1"/>
</dbReference>
<dbReference type="Gene3D" id="3.30.200.20">
    <property type="entry name" value="Phosphorylase Kinase, domain 1"/>
    <property type="match status" value="1"/>
</dbReference>
<dbReference type="Proteomes" id="UP001271648">
    <property type="component" value="Unassembled WGS sequence"/>
</dbReference>